<dbReference type="Gene3D" id="3.30.450.20">
    <property type="entry name" value="PAS domain"/>
    <property type="match status" value="2"/>
</dbReference>
<comment type="catalytic activity">
    <reaction evidence="1">
        <text>ATP + protein L-histidine = ADP + protein N-phospho-L-histidine.</text>
        <dbReference type="EC" id="2.7.13.3"/>
    </reaction>
</comment>
<sequence>MNTLPDFESLLNASPNAYMLMSADLTMIWANDAYVKTTSTAREAFIGRNVFDAFPNESNESINAGVLQLRASFDRVLKTGLPDTVAVVSYRVPADAPHTTDWSATHTPLLGPDGRVAYVLQCTVEVSELQRLKLAARRANDSEDPDVLRSDELRADQVRAGLLDRAHAVQSANLVLEMERTRLRNLFDQTPGFMAFLSGPTHVFELANRAYFETVGRHDIIGRTVREALPEIAVQGYIELLDRVYRTGEAYVGRGMRALLERTPDEALDELYIDFVFQPVFDLKSQVIGIFVQGSDVTAEHKAQSELANYRNHLEELVAQRTDELRESQAALLQAQKMEAVGKLTGGVAHDFNNVLQIISGNLHLLQAALPQETMTTRRLASASAAVERGAKLSSQLLSFARRQPLDPRVVNPGRLVRNMDELLRHALGEHISIETIIAGGLWNTFVDPHHLENVILNLAINARDAMGGEGRLTIEAGNAMLDDRYAQLHPEVTAGQYVMLAVTDTGMGMSEHVMSRAFEPFFTTKPEGLGTGLGLSMAYGFVKQSGGHIKIYTEPQLGTSIKIYLPRSHLNEAALQAPAAGEAPVTGGRETILVVEDDEHVRATAVDMLLQFGYQVLKASDAQSALVVLQSGVHIDLMFTDVVMPGPIRSPELARQALTLIPDLEILFTSGYTENAIVHGGRLDPGVTLLSKPYRMDDLARKVRHLFRNRAQRKRSSQVADVPPAPAAAPAAVARPSGLRILLVEDNADTRVSTAELLGMLGHTVVAVEDAEAALEVLNKQAFDLLFSDISLPNMSGADLALEAVSRFPSMRVIFASGYGETGGLIGGKMDSVTLVKPYSLEELMRAVSHSSS</sequence>
<proteinExistence type="predicted"/>
<name>A0A5C0AYH6_9BURK</name>
<dbReference type="SUPFAM" id="SSF47384">
    <property type="entry name" value="Homodimeric domain of signal transducing histidine kinase"/>
    <property type="match status" value="1"/>
</dbReference>
<dbReference type="InterPro" id="IPR004358">
    <property type="entry name" value="Sig_transdc_His_kin-like_C"/>
</dbReference>
<keyword evidence="5" id="KW-0175">Coiled coil</keyword>
<dbReference type="InterPro" id="IPR001789">
    <property type="entry name" value="Sig_transdc_resp-reg_receiver"/>
</dbReference>
<evidence type="ECO:0000256" key="3">
    <source>
        <dbReference type="ARBA" id="ARBA00022553"/>
    </source>
</evidence>
<dbReference type="Pfam" id="PF02518">
    <property type="entry name" value="HATPase_c"/>
    <property type="match status" value="1"/>
</dbReference>
<evidence type="ECO:0000256" key="4">
    <source>
        <dbReference type="PROSITE-ProRule" id="PRU00169"/>
    </source>
</evidence>
<dbReference type="InterPro" id="IPR003661">
    <property type="entry name" value="HisK_dim/P_dom"/>
</dbReference>
<gene>
    <name evidence="8" type="ORF">FXN63_06980</name>
</gene>
<dbReference type="GO" id="GO:0000155">
    <property type="term" value="F:phosphorelay sensor kinase activity"/>
    <property type="evidence" value="ECO:0007669"/>
    <property type="project" value="InterPro"/>
</dbReference>
<dbReference type="PROSITE" id="PS50109">
    <property type="entry name" value="HIS_KIN"/>
    <property type="match status" value="1"/>
</dbReference>
<dbReference type="PANTHER" id="PTHR43065">
    <property type="entry name" value="SENSOR HISTIDINE KINASE"/>
    <property type="match status" value="1"/>
</dbReference>
<dbReference type="SUPFAM" id="SSF52172">
    <property type="entry name" value="CheY-like"/>
    <property type="match status" value="2"/>
</dbReference>
<dbReference type="Proteomes" id="UP000325161">
    <property type="component" value="Chromosome"/>
</dbReference>
<dbReference type="Gene3D" id="3.30.565.10">
    <property type="entry name" value="Histidine kinase-like ATPase, C-terminal domain"/>
    <property type="match status" value="1"/>
</dbReference>
<evidence type="ECO:0000256" key="2">
    <source>
        <dbReference type="ARBA" id="ARBA00012438"/>
    </source>
</evidence>
<accession>A0A5C0AYH6</accession>
<organism evidence="8 9">
    <name type="scientific">Pigmentiphaga aceris</name>
    <dbReference type="NCBI Taxonomy" id="1940612"/>
    <lineage>
        <taxon>Bacteria</taxon>
        <taxon>Pseudomonadati</taxon>
        <taxon>Pseudomonadota</taxon>
        <taxon>Betaproteobacteria</taxon>
        <taxon>Burkholderiales</taxon>
        <taxon>Alcaligenaceae</taxon>
        <taxon>Pigmentiphaga</taxon>
    </lineage>
</organism>
<dbReference type="PROSITE" id="PS50110">
    <property type="entry name" value="RESPONSE_REGULATORY"/>
    <property type="match status" value="2"/>
</dbReference>
<dbReference type="SUPFAM" id="SSF55785">
    <property type="entry name" value="PYP-like sensor domain (PAS domain)"/>
    <property type="match status" value="2"/>
</dbReference>
<dbReference type="InterPro" id="IPR013656">
    <property type="entry name" value="PAS_4"/>
</dbReference>
<dbReference type="RefSeq" id="WP_148813984.1">
    <property type="nucleotide sequence ID" value="NZ_CP043046.1"/>
</dbReference>
<dbReference type="SMART" id="SM00387">
    <property type="entry name" value="HATPase_c"/>
    <property type="match status" value="1"/>
</dbReference>
<dbReference type="SMART" id="SM00091">
    <property type="entry name" value="PAS"/>
    <property type="match status" value="2"/>
</dbReference>
<dbReference type="InterPro" id="IPR005467">
    <property type="entry name" value="His_kinase_dom"/>
</dbReference>
<dbReference type="Pfam" id="PF08448">
    <property type="entry name" value="PAS_4"/>
    <property type="match status" value="2"/>
</dbReference>
<dbReference type="AlphaFoldDB" id="A0A5C0AYH6"/>
<feature type="domain" description="Histidine kinase" evidence="6">
    <location>
        <begin position="347"/>
        <end position="570"/>
    </location>
</feature>
<dbReference type="InterPro" id="IPR036890">
    <property type="entry name" value="HATPase_C_sf"/>
</dbReference>
<keyword evidence="3 4" id="KW-0597">Phosphoprotein</keyword>
<dbReference type="EMBL" id="CP043046">
    <property type="protein sequence ID" value="QEI05611.1"/>
    <property type="molecule type" value="Genomic_DNA"/>
</dbReference>
<feature type="domain" description="Response regulatory" evidence="7">
    <location>
        <begin position="592"/>
        <end position="708"/>
    </location>
</feature>
<dbReference type="SMART" id="SM00448">
    <property type="entry name" value="REC"/>
    <property type="match status" value="2"/>
</dbReference>
<dbReference type="KEGG" id="pacr:FXN63_06980"/>
<dbReference type="InterPro" id="IPR035965">
    <property type="entry name" value="PAS-like_dom_sf"/>
</dbReference>
<dbReference type="EC" id="2.7.13.3" evidence="2"/>
<dbReference type="SUPFAM" id="SSF55874">
    <property type="entry name" value="ATPase domain of HSP90 chaperone/DNA topoisomerase II/histidine kinase"/>
    <property type="match status" value="1"/>
</dbReference>
<evidence type="ECO:0000259" key="7">
    <source>
        <dbReference type="PROSITE" id="PS50110"/>
    </source>
</evidence>
<feature type="domain" description="Response regulatory" evidence="7">
    <location>
        <begin position="741"/>
        <end position="853"/>
    </location>
</feature>
<evidence type="ECO:0000313" key="8">
    <source>
        <dbReference type="EMBL" id="QEI05611.1"/>
    </source>
</evidence>
<evidence type="ECO:0000256" key="1">
    <source>
        <dbReference type="ARBA" id="ARBA00000085"/>
    </source>
</evidence>
<feature type="modified residue" description="4-aspartylphosphate" evidence="4">
    <location>
        <position position="790"/>
    </location>
</feature>
<dbReference type="CDD" id="cd00082">
    <property type="entry name" value="HisKA"/>
    <property type="match status" value="1"/>
</dbReference>
<protein>
    <recommendedName>
        <fullName evidence="2">histidine kinase</fullName>
        <ecNumber evidence="2">2.7.13.3</ecNumber>
    </recommendedName>
</protein>
<keyword evidence="9" id="KW-1185">Reference proteome</keyword>
<evidence type="ECO:0000259" key="6">
    <source>
        <dbReference type="PROSITE" id="PS50109"/>
    </source>
</evidence>
<dbReference type="OrthoDB" id="9146564at2"/>
<evidence type="ECO:0000313" key="9">
    <source>
        <dbReference type="Proteomes" id="UP000325161"/>
    </source>
</evidence>
<dbReference type="Pfam" id="PF00072">
    <property type="entry name" value="Response_reg"/>
    <property type="match status" value="2"/>
</dbReference>
<evidence type="ECO:0000256" key="5">
    <source>
        <dbReference type="SAM" id="Coils"/>
    </source>
</evidence>
<dbReference type="InterPro" id="IPR011006">
    <property type="entry name" value="CheY-like_superfamily"/>
</dbReference>
<dbReference type="PRINTS" id="PR00344">
    <property type="entry name" value="BCTRLSENSOR"/>
</dbReference>
<dbReference type="SMART" id="SM00388">
    <property type="entry name" value="HisKA"/>
    <property type="match status" value="1"/>
</dbReference>
<dbReference type="InterPro" id="IPR003594">
    <property type="entry name" value="HATPase_dom"/>
</dbReference>
<dbReference type="PANTHER" id="PTHR43065:SF49">
    <property type="entry name" value="HISTIDINE KINASE"/>
    <property type="match status" value="1"/>
</dbReference>
<feature type="coiled-coil region" evidence="5">
    <location>
        <begin position="300"/>
        <end position="327"/>
    </location>
</feature>
<feature type="modified residue" description="4-aspartylphosphate" evidence="4">
    <location>
        <position position="642"/>
    </location>
</feature>
<dbReference type="Gene3D" id="3.40.50.2300">
    <property type="match status" value="2"/>
</dbReference>
<dbReference type="Gene3D" id="1.10.287.130">
    <property type="match status" value="1"/>
</dbReference>
<dbReference type="InterPro" id="IPR000014">
    <property type="entry name" value="PAS"/>
</dbReference>
<reference evidence="8 9" key="1">
    <citation type="submission" date="2019-08" db="EMBL/GenBank/DDBJ databases">
        <title>Amphibian skin-associated Pigmentiphaga: genome sequence and occurrence across geography and hosts.</title>
        <authorList>
            <person name="Bletz M.C."/>
            <person name="Bunk B."/>
            <person name="Sproeer C."/>
            <person name="Biwer P."/>
            <person name="Reiter S."/>
            <person name="Rabemananjara F.C.E."/>
            <person name="Schulz S."/>
            <person name="Overmann J."/>
            <person name="Vences M."/>
        </authorList>
    </citation>
    <scope>NUCLEOTIDE SEQUENCE [LARGE SCALE GENOMIC DNA]</scope>
    <source>
        <strain evidence="8 9">Mada1488</strain>
    </source>
</reference>
<dbReference type="InterPro" id="IPR036097">
    <property type="entry name" value="HisK_dim/P_sf"/>
</dbReference>